<comment type="caution">
    <text evidence="1">The sequence shown here is derived from an EMBL/GenBank/DDBJ whole genome shotgun (WGS) entry which is preliminary data.</text>
</comment>
<sequence>MTSDVPQIDLTDPGVSRDPFTAYGRARELAPIARVGAPGFGTWRLSALTVTL</sequence>
<dbReference type="EMBL" id="JBHUCM010000025">
    <property type="protein sequence ID" value="MFD1541224.1"/>
    <property type="molecule type" value="Genomic_DNA"/>
</dbReference>
<reference evidence="2" key="1">
    <citation type="journal article" date="2019" name="Int. J. Syst. Evol. Microbiol.">
        <title>The Global Catalogue of Microorganisms (GCM) 10K type strain sequencing project: providing services to taxonomists for standard genome sequencing and annotation.</title>
        <authorList>
            <consortium name="The Broad Institute Genomics Platform"/>
            <consortium name="The Broad Institute Genome Sequencing Center for Infectious Disease"/>
            <person name="Wu L."/>
            <person name="Ma J."/>
        </authorList>
    </citation>
    <scope>NUCLEOTIDE SEQUENCE [LARGE SCALE GENOMIC DNA]</scope>
    <source>
        <strain evidence="2">CGMCC 1.15399</strain>
    </source>
</reference>
<evidence type="ECO:0000313" key="1">
    <source>
        <dbReference type="EMBL" id="MFD1541224.1"/>
    </source>
</evidence>
<dbReference type="RefSeq" id="WP_219538818.1">
    <property type="nucleotide sequence ID" value="NZ_JAHKRM010000051.1"/>
</dbReference>
<proteinExistence type="predicted"/>
<accession>A0ABW4GFQ3</accession>
<organism evidence="1 2">
    <name type="scientific">Nonomuraea guangzhouensis</name>
    <dbReference type="NCBI Taxonomy" id="1291555"/>
    <lineage>
        <taxon>Bacteria</taxon>
        <taxon>Bacillati</taxon>
        <taxon>Actinomycetota</taxon>
        <taxon>Actinomycetes</taxon>
        <taxon>Streptosporangiales</taxon>
        <taxon>Streptosporangiaceae</taxon>
        <taxon>Nonomuraea</taxon>
    </lineage>
</organism>
<evidence type="ECO:0008006" key="3">
    <source>
        <dbReference type="Google" id="ProtNLM"/>
    </source>
</evidence>
<evidence type="ECO:0000313" key="2">
    <source>
        <dbReference type="Proteomes" id="UP001597097"/>
    </source>
</evidence>
<dbReference type="Proteomes" id="UP001597097">
    <property type="component" value="Unassembled WGS sequence"/>
</dbReference>
<keyword evidence="2" id="KW-1185">Reference proteome</keyword>
<name>A0ABW4GFQ3_9ACTN</name>
<gene>
    <name evidence="1" type="ORF">ACFSJ0_29515</name>
</gene>
<protein>
    <recommendedName>
        <fullName evidence="3">Cytochrome P450</fullName>
    </recommendedName>
</protein>